<evidence type="ECO:0000313" key="2">
    <source>
        <dbReference type="EMBL" id="MEZ3165196.1"/>
    </source>
</evidence>
<dbReference type="Pfam" id="PF04307">
    <property type="entry name" value="YdjM"/>
    <property type="match status" value="1"/>
</dbReference>
<gene>
    <name evidence="2" type="ORF">ABNG04_15225</name>
</gene>
<keyword evidence="2" id="KW-0378">Hydrolase</keyword>
<dbReference type="RefSeq" id="WP_371163234.1">
    <property type="nucleotide sequence ID" value="NZ_JBEDNX010000019.1"/>
</dbReference>
<sequence>MYRNGHYGAALLIYAPIGTLTLILGFGEPAVAGGIATVGLATAPDLDMKIPRVKHRGVTHTVHFAAVVGILCGAVATAGAASSEAPTGWIVAAGAFGFLTGAGAIGSHIAADALTPMGVEPLGDDGPHYSFDFVRADNTLANYALLALGIAAVVAGVSLAGAVGAGV</sequence>
<feature type="transmembrane region" description="Helical" evidence="1">
    <location>
        <begin position="88"/>
        <end position="111"/>
    </location>
</feature>
<proteinExistence type="predicted"/>
<organism evidence="2 3">
    <name type="scientific">Halorubrum miltondacostae</name>
    <dbReference type="NCBI Taxonomy" id="3076378"/>
    <lineage>
        <taxon>Archaea</taxon>
        <taxon>Methanobacteriati</taxon>
        <taxon>Methanobacteriota</taxon>
        <taxon>Stenosarchaea group</taxon>
        <taxon>Halobacteria</taxon>
        <taxon>Halobacteriales</taxon>
        <taxon>Haloferacaceae</taxon>
        <taxon>Halorubrum</taxon>
    </lineage>
</organism>
<dbReference type="Proteomes" id="UP001567572">
    <property type="component" value="Unassembled WGS sequence"/>
</dbReference>
<keyword evidence="1" id="KW-1133">Transmembrane helix</keyword>
<feature type="transmembrane region" description="Helical" evidence="1">
    <location>
        <begin position="61"/>
        <end position="81"/>
    </location>
</feature>
<feature type="transmembrane region" description="Helical" evidence="1">
    <location>
        <begin position="143"/>
        <end position="165"/>
    </location>
</feature>
<dbReference type="EMBL" id="JBEDNY010000006">
    <property type="protein sequence ID" value="MEZ3165196.1"/>
    <property type="molecule type" value="Genomic_DNA"/>
</dbReference>
<dbReference type="AlphaFoldDB" id="A0ABD5M6J5"/>
<keyword evidence="1" id="KW-0812">Transmembrane</keyword>
<evidence type="ECO:0000313" key="3">
    <source>
        <dbReference type="Proteomes" id="UP001567572"/>
    </source>
</evidence>
<dbReference type="GO" id="GO:0016787">
    <property type="term" value="F:hydrolase activity"/>
    <property type="evidence" value="ECO:0007669"/>
    <property type="project" value="UniProtKB-KW"/>
</dbReference>
<reference evidence="2 3" key="1">
    <citation type="submission" date="2024-06" db="EMBL/GenBank/DDBJ databases">
        <title>Halorubrum miltondacostae sp. nov., a potential PHA producer isolated from an inland solar saltern in Rio Maior, Portugal.</title>
        <authorList>
            <person name="Albuquerque L."/>
            <person name="Viver T."/>
            <person name="Barroso C."/>
            <person name="Claudino R."/>
            <person name="Galvan M."/>
            <person name="Simoes G."/>
            <person name="Lobo Da Cunha A."/>
            <person name="Egas C."/>
        </authorList>
    </citation>
    <scope>NUCLEOTIDE SEQUENCE [LARGE SCALE GENOMIC DNA]</scope>
    <source>
        <strain evidence="2 3">RMP-11</strain>
    </source>
</reference>
<evidence type="ECO:0000256" key="1">
    <source>
        <dbReference type="SAM" id="Phobius"/>
    </source>
</evidence>
<name>A0ABD5M6J5_9EURY</name>
<comment type="caution">
    <text evidence="2">The sequence shown here is derived from an EMBL/GenBank/DDBJ whole genome shotgun (WGS) entry which is preliminary data.</text>
</comment>
<dbReference type="InterPro" id="IPR007404">
    <property type="entry name" value="YdjM-like"/>
</dbReference>
<keyword evidence="3" id="KW-1185">Reference proteome</keyword>
<keyword evidence="1" id="KW-0472">Membrane</keyword>
<accession>A0ABD5M6J5</accession>
<feature type="transmembrane region" description="Helical" evidence="1">
    <location>
        <begin position="12"/>
        <end position="41"/>
    </location>
</feature>
<protein>
    <submittedName>
        <fullName evidence="2">Metal-dependent hydrolase</fullName>
    </submittedName>
</protein>